<feature type="transmembrane region" description="Helical" evidence="7">
    <location>
        <begin position="119"/>
        <end position="140"/>
    </location>
</feature>
<dbReference type="PANTHER" id="PTHR30151">
    <property type="entry name" value="ALKANE SULFONATE ABC TRANSPORTER-RELATED, MEMBRANE SUBUNIT"/>
    <property type="match status" value="1"/>
</dbReference>
<keyword evidence="10" id="KW-1185">Reference proteome</keyword>
<keyword evidence="2 7" id="KW-0813">Transport</keyword>
<evidence type="ECO:0000256" key="4">
    <source>
        <dbReference type="ARBA" id="ARBA00022692"/>
    </source>
</evidence>
<evidence type="ECO:0000256" key="5">
    <source>
        <dbReference type="ARBA" id="ARBA00022989"/>
    </source>
</evidence>
<dbReference type="SUPFAM" id="SSF161098">
    <property type="entry name" value="MetI-like"/>
    <property type="match status" value="1"/>
</dbReference>
<sequence length="279" mass="31184">MRARCCVRPMSSPGVVCVTPVCTVTCINKENSVFVKVGSIIAAILAWFGLSFLFPETILPGPFQTAMVLADNFANGDVFQHLFATLWRVMGGLALAMAIGIPVGVLMGVNRFAEKTLDIWVMVALTVPSLCYAIFAFIWIGLNETAAIVAIGLTSAPSIAINLWEGVKNIDTRLFKMAKVFNASRWVIIRRVLFPQVLPYIMASLRFGLGIVWKITVLVELLGRPDGVGFELFYWYQLANMQQVLAWTLLFTIVMLFIELVILQNMERKLFSWRPKVKI</sequence>
<reference evidence="9 10" key="1">
    <citation type="submission" date="2019-05" db="EMBL/GenBank/DDBJ databases">
        <title>Genome of Alcanivorax gelatiniphagus, an oil degrading marine bacteria.</title>
        <authorList>
            <person name="Kwon K.K."/>
        </authorList>
    </citation>
    <scope>NUCLEOTIDE SEQUENCE [LARGE SCALE GENOMIC DNA]</scope>
    <source>
        <strain evidence="9 10">MEBiC 08158</strain>
    </source>
</reference>
<feature type="domain" description="ABC transmembrane type-1" evidence="8">
    <location>
        <begin position="82"/>
        <end position="262"/>
    </location>
</feature>
<comment type="caution">
    <text evidence="9">The sequence shown here is derived from an EMBL/GenBank/DDBJ whole genome shotgun (WGS) entry which is preliminary data.</text>
</comment>
<evidence type="ECO:0000256" key="1">
    <source>
        <dbReference type="ARBA" id="ARBA00004651"/>
    </source>
</evidence>
<evidence type="ECO:0000256" key="3">
    <source>
        <dbReference type="ARBA" id="ARBA00022475"/>
    </source>
</evidence>
<keyword evidence="6 7" id="KW-0472">Membrane</keyword>
<dbReference type="CDD" id="cd06261">
    <property type="entry name" value="TM_PBP2"/>
    <property type="match status" value="1"/>
</dbReference>
<dbReference type="Pfam" id="PF00528">
    <property type="entry name" value="BPD_transp_1"/>
    <property type="match status" value="1"/>
</dbReference>
<dbReference type="Proteomes" id="UP000739180">
    <property type="component" value="Unassembled WGS sequence"/>
</dbReference>
<evidence type="ECO:0000313" key="10">
    <source>
        <dbReference type="Proteomes" id="UP000739180"/>
    </source>
</evidence>
<dbReference type="PROSITE" id="PS50928">
    <property type="entry name" value="ABC_TM1"/>
    <property type="match status" value="1"/>
</dbReference>
<evidence type="ECO:0000256" key="6">
    <source>
        <dbReference type="ARBA" id="ARBA00023136"/>
    </source>
</evidence>
<dbReference type="EMBL" id="VCQT01000012">
    <property type="protein sequence ID" value="TMW14642.1"/>
    <property type="molecule type" value="Genomic_DNA"/>
</dbReference>
<dbReference type="InterPro" id="IPR000515">
    <property type="entry name" value="MetI-like"/>
</dbReference>
<feature type="transmembrane region" description="Helical" evidence="7">
    <location>
        <begin position="188"/>
        <end position="213"/>
    </location>
</feature>
<proteinExistence type="inferred from homology"/>
<evidence type="ECO:0000313" key="9">
    <source>
        <dbReference type="EMBL" id="TMW14642.1"/>
    </source>
</evidence>
<dbReference type="Gene3D" id="1.10.3720.10">
    <property type="entry name" value="MetI-like"/>
    <property type="match status" value="1"/>
</dbReference>
<keyword evidence="3" id="KW-1003">Cell membrane</keyword>
<evidence type="ECO:0000259" key="8">
    <source>
        <dbReference type="PROSITE" id="PS50928"/>
    </source>
</evidence>
<feature type="transmembrane region" description="Helical" evidence="7">
    <location>
        <begin position="146"/>
        <end position="167"/>
    </location>
</feature>
<keyword evidence="4 7" id="KW-0812">Transmembrane</keyword>
<keyword evidence="5 7" id="KW-1133">Transmembrane helix</keyword>
<gene>
    <name evidence="9" type="ORF">FGS76_02325</name>
</gene>
<accession>A0ABY2XQU2</accession>
<organism evidence="9 10">
    <name type="scientific">Alloalcanivorax gelatiniphagus</name>
    <dbReference type="NCBI Taxonomy" id="1194167"/>
    <lineage>
        <taxon>Bacteria</taxon>
        <taxon>Pseudomonadati</taxon>
        <taxon>Pseudomonadota</taxon>
        <taxon>Gammaproteobacteria</taxon>
        <taxon>Oceanospirillales</taxon>
        <taxon>Alcanivoracaceae</taxon>
        <taxon>Alloalcanivorax</taxon>
    </lineage>
</organism>
<evidence type="ECO:0000256" key="7">
    <source>
        <dbReference type="RuleBase" id="RU363032"/>
    </source>
</evidence>
<protein>
    <submittedName>
        <fullName evidence="9">ABC transporter permease</fullName>
    </submittedName>
</protein>
<dbReference type="InterPro" id="IPR035906">
    <property type="entry name" value="MetI-like_sf"/>
</dbReference>
<comment type="similarity">
    <text evidence="7">Belongs to the binding-protein-dependent transport system permease family.</text>
</comment>
<name>A0ABY2XQU2_9GAMM</name>
<feature type="transmembrane region" description="Helical" evidence="7">
    <location>
        <begin position="33"/>
        <end position="54"/>
    </location>
</feature>
<feature type="transmembrane region" description="Helical" evidence="7">
    <location>
        <begin position="244"/>
        <end position="263"/>
    </location>
</feature>
<dbReference type="PANTHER" id="PTHR30151:SF38">
    <property type="entry name" value="ALIPHATIC SULFONATES TRANSPORT PERMEASE PROTEIN SSUC-RELATED"/>
    <property type="match status" value="1"/>
</dbReference>
<comment type="subcellular location">
    <subcellularLocation>
        <location evidence="1 7">Cell membrane</location>
        <topology evidence="1 7">Multi-pass membrane protein</topology>
    </subcellularLocation>
</comment>
<feature type="transmembrane region" description="Helical" evidence="7">
    <location>
        <begin position="86"/>
        <end position="107"/>
    </location>
</feature>
<evidence type="ECO:0000256" key="2">
    <source>
        <dbReference type="ARBA" id="ARBA00022448"/>
    </source>
</evidence>